<protein>
    <recommendedName>
        <fullName evidence="2">3'-phosphate/5'-hydroxy nucleic acid ligase</fullName>
        <ecNumber evidence="2">6.5.1.8</ecNumber>
    </recommendedName>
</protein>
<keyword evidence="5 11" id="KW-0547">Nucleotide-binding</keyword>
<evidence type="ECO:0000256" key="1">
    <source>
        <dbReference type="ARBA" id="ARBA00001936"/>
    </source>
</evidence>
<dbReference type="EC" id="6.5.1.8" evidence="2"/>
<dbReference type="GO" id="GO:0006281">
    <property type="term" value="P:DNA repair"/>
    <property type="evidence" value="ECO:0007669"/>
    <property type="project" value="TreeGrafter"/>
</dbReference>
<comment type="catalytic activity">
    <reaction evidence="9">
        <text>a 3'-end 3'-phospho-ribonucleotide-RNA + a 5'-end dephospho-ribonucleoside-RNA + GTP = a ribonucleotidyl-ribonucleotide-RNA + GMP + diphosphate</text>
        <dbReference type="Rhea" id="RHEA:68076"/>
        <dbReference type="Rhea" id="RHEA-COMP:10463"/>
        <dbReference type="Rhea" id="RHEA-COMP:13936"/>
        <dbReference type="Rhea" id="RHEA-COMP:17355"/>
        <dbReference type="ChEBI" id="CHEBI:33019"/>
        <dbReference type="ChEBI" id="CHEBI:37565"/>
        <dbReference type="ChEBI" id="CHEBI:58115"/>
        <dbReference type="ChEBI" id="CHEBI:83062"/>
        <dbReference type="ChEBI" id="CHEBI:138284"/>
        <dbReference type="ChEBI" id="CHEBI:173118"/>
        <dbReference type="EC" id="6.5.1.8"/>
    </reaction>
</comment>
<dbReference type="InterPro" id="IPR052915">
    <property type="entry name" value="RtcB-like"/>
</dbReference>
<dbReference type="OrthoDB" id="9802323at2"/>
<dbReference type="RefSeq" id="WP_089906793.1">
    <property type="nucleotide sequence ID" value="NZ_FOBB01000001.1"/>
</dbReference>
<feature type="binding site" evidence="11">
    <location>
        <begin position="266"/>
        <end position="269"/>
    </location>
    <ligand>
        <name>GMP</name>
        <dbReference type="ChEBI" id="CHEBI:58115"/>
    </ligand>
</feature>
<organism evidence="12 13">
    <name type="scientific">Chitinophaga rupis</name>
    <dbReference type="NCBI Taxonomy" id="573321"/>
    <lineage>
        <taxon>Bacteria</taxon>
        <taxon>Pseudomonadati</taxon>
        <taxon>Bacteroidota</taxon>
        <taxon>Chitinophagia</taxon>
        <taxon>Chitinophagales</taxon>
        <taxon>Chitinophagaceae</taxon>
        <taxon>Chitinophaga</taxon>
    </lineage>
</organism>
<feature type="binding site" evidence="11">
    <location>
        <position position="273"/>
    </location>
    <ligand>
        <name>GMP</name>
        <dbReference type="ChEBI" id="CHEBI:58115"/>
    </ligand>
</feature>
<evidence type="ECO:0000256" key="4">
    <source>
        <dbReference type="ARBA" id="ARBA00022723"/>
    </source>
</evidence>
<dbReference type="PANTHER" id="PTHR43749">
    <property type="entry name" value="RNA-SPLICING LIGASE RTCB"/>
    <property type="match status" value="1"/>
</dbReference>
<dbReference type="GO" id="GO:0170057">
    <property type="term" value="F:RNA ligase (GTP) activity"/>
    <property type="evidence" value="ECO:0007669"/>
    <property type="project" value="UniProtKB-EC"/>
</dbReference>
<keyword evidence="4" id="KW-0479">Metal-binding</keyword>
<feature type="binding site" evidence="11">
    <location>
        <begin position="293"/>
        <end position="296"/>
    </location>
    <ligand>
        <name>GMP</name>
        <dbReference type="ChEBI" id="CHEBI:58115"/>
    </ligand>
</feature>
<keyword evidence="13" id="KW-1185">Reference proteome</keyword>
<keyword evidence="7 11" id="KW-0342">GTP-binding</keyword>
<name>A0A1H7JAW9_9BACT</name>
<evidence type="ECO:0000256" key="11">
    <source>
        <dbReference type="PIRSR" id="PIRSR601233-2"/>
    </source>
</evidence>
<evidence type="ECO:0000313" key="12">
    <source>
        <dbReference type="EMBL" id="SEK71809.1"/>
    </source>
</evidence>
<gene>
    <name evidence="12" type="ORF">SAMN04488505_101760</name>
</gene>
<dbReference type="Gene3D" id="3.90.1860.10">
    <property type="entry name" value="tRNA-splicing ligase RtcB"/>
    <property type="match status" value="2"/>
</dbReference>
<accession>A0A1H7JAW9</accession>
<keyword evidence="6" id="KW-0692">RNA repair</keyword>
<dbReference type="GO" id="GO:0006396">
    <property type="term" value="P:RNA processing"/>
    <property type="evidence" value="ECO:0007669"/>
    <property type="project" value="InterPro"/>
</dbReference>
<feature type="active site" description="GMP-histidine intermediate" evidence="10">
    <location>
        <position position="293"/>
    </location>
</feature>
<dbReference type="GO" id="GO:0042245">
    <property type="term" value="P:RNA repair"/>
    <property type="evidence" value="ECO:0007669"/>
    <property type="project" value="UniProtKB-KW"/>
</dbReference>
<dbReference type="AlphaFoldDB" id="A0A1H7JAW9"/>
<dbReference type="InterPro" id="IPR036025">
    <property type="entry name" value="RtcB-like_sf"/>
</dbReference>
<keyword evidence="3 12" id="KW-0436">Ligase</keyword>
<reference evidence="12 13" key="1">
    <citation type="submission" date="2016-10" db="EMBL/GenBank/DDBJ databases">
        <authorList>
            <person name="de Groot N.N."/>
        </authorList>
    </citation>
    <scope>NUCLEOTIDE SEQUENCE [LARGE SCALE GENOMIC DNA]</scope>
    <source>
        <strain evidence="12 13">DSM 21039</strain>
    </source>
</reference>
<evidence type="ECO:0000256" key="3">
    <source>
        <dbReference type="ARBA" id="ARBA00022598"/>
    </source>
</evidence>
<dbReference type="PANTHER" id="PTHR43749:SF2">
    <property type="entry name" value="RNA-SPLICING LIGASE RTCB"/>
    <property type="match status" value="1"/>
</dbReference>
<dbReference type="GO" id="GO:0003909">
    <property type="term" value="F:DNA ligase activity"/>
    <property type="evidence" value="ECO:0007669"/>
    <property type="project" value="TreeGrafter"/>
</dbReference>
<evidence type="ECO:0000256" key="8">
    <source>
        <dbReference type="ARBA" id="ARBA00023211"/>
    </source>
</evidence>
<evidence type="ECO:0000313" key="13">
    <source>
        <dbReference type="Proteomes" id="UP000198984"/>
    </source>
</evidence>
<evidence type="ECO:0000256" key="10">
    <source>
        <dbReference type="PIRSR" id="PIRSR601233-1"/>
    </source>
</evidence>
<evidence type="ECO:0000256" key="9">
    <source>
        <dbReference type="ARBA" id="ARBA00047746"/>
    </source>
</evidence>
<dbReference type="Proteomes" id="UP000198984">
    <property type="component" value="Unassembled WGS sequence"/>
</dbReference>
<evidence type="ECO:0000256" key="6">
    <source>
        <dbReference type="ARBA" id="ARBA00022800"/>
    </source>
</evidence>
<proteinExistence type="predicted"/>
<evidence type="ECO:0000256" key="7">
    <source>
        <dbReference type="ARBA" id="ARBA00023134"/>
    </source>
</evidence>
<comment type="cofactor">
    <cofactor evidence="1">
        <name>Mn(2+)</name>
        <dbReference type="ChEBI" id="CHEBI:29035"/>
    </cofactor>
</comment>
<evidence type="ECO:0000256" key="2">
    <source>
        <dbReference type="ARBA" id="ARBA00012726"/>
    </source>
</evidence>
<dbReference type="EMBL" id="FOBB01000001">
    <property type="protein sequence ID" value="SEK71809.1"/>
    <property type="molecule type" value="Genomic_DNA"/>
</dbReference>
<dbReference type="GO" id="GO:0030145">
    <property type="term" value="F:manganese ion binding"/>
    <property type="evidence" value="ECO:0007669"/>
    <property type="project" value="TreeGrafter"/>
</dbReference>
<sequence length="376" mass="43061">MTSIAFYCDANSIEQNAMTQLQQYAQRPFVNAISAFTDIHYCAEKALPVGVVFQTMDHVYPLITGKDIGCGVMYLKINKTHWLKSFDKKAHFQALYFAHQQMTDDGLGGGNHFLSVEEDSEAVYIICHTGTRDRGIALYQECLQLTRDYSRACGQEVDYVHRDFLQADFLRYYDQTLGFGYERRKNFCIKTLIFLQQANYLVCEKSGIDKNYLRANFKDAAHQGILNGTPYVLEDSIHNHLRFTEKGVLHRKGSTELEAGKTVVIPLSMSRGSLLVQTVSRPAAEAALYSCSHGAGRRLSRFDAMKYWKTVLKEKERKAYKAQFAELLNRSGEFPHGYIQEFDFAYKDDADIFKHQPHLRKVTQTKPVVTVKYTEI</sequence>
<dbReference type="STRING" id="573321.SAMN04488505_101760"/>
<keyword evidence="8" id="KW-0464">Manganese</keyword>
<dbReference type="SUPFAM" id="SSF103365">
    <property type="entry name" value="Hypothetical protein PH1602"/>
    <property type="match status" value="1"/>
</dbReference>
<dbReference type="GO" id="GO:0005525">
    <property type="term" value="F:GTP binding"/>
    <property type="evidence" value="ECO:0007669"/>
    <property type="project" value="UniProtKB-KW"/>
</dbReference>
<dbReference type="Pfam" id="PF01139">
    <property type="entry name" value="RtcB"/>
    <property type="match status" value="1"/>
</dbReference>
<dbReference type="InterPro" id="IPR001233">
    <property type="entry name" value="RtcB"/>
</dbReference>
<evidence type="ECO:0000256" key="5">
    <source>
        <dbReference type="ARBA" id="ARBA00022741"/>
    </source>
</evidence>